<sequence length="151" mass="17380">MIVYRIAKKKWIKDLSGTGAKLTGSRWNPKGYPVIYCAATSSLAILEKLVHVDFDLLPDDLYIAELEIPDAKMEILKPSDLPKNWNKYPAPDKLKTLGKHWLIQNKHLILQVPSAVNPNEMNYLINVAHPYIDKIKLKKTYPFKIDDRLLK</sequence>
<protein>
    <submittedName>
        <fullName evidence="2">RES family NAD+ phosphorylase</fullName>
    </submittedName>
</protein>
<dbReference type="EMBL" id="JBHUOJ010000009">
    <property type="protein sequence ID" value="MFD2832581.1"/>
    <property type="molecule type" value="Genomic_DNA"/>
</dbReference>
<dbReference type="SMART" id="SM00953">
    <property type="entry name" value="RES"/>
    <property type="match status" value="1"/>
</dbReference>
<gene>
    <name evidence="2" type="ORF">ACFSYS_04725</name>
</gene>
<organism evidence="2 3">
    <name type="scientific">Christiangramia antarctica</name>
    <dbReference type="NCBI Taxonomy" id="2058158"/>
    <lineage>
        <taxon>Bacteria</taxon>
        <taxon>Pseudomonadati</taxon>
        <taxon>Bacteroidota</taxon>
        <taxon>Flavobacteriia</taxon>
        <taxon>Flavobacteriales</taxon>
        <taxon>Flavobacteriaceae</taxon>
        <taxon>Christiangramia</taxon>
    </lineage>
</organism>
<feature type="domain" description="RES" evidence="1">
    <location>
        <begin position="14"/>
        <end position="139"/>
    </location>
</feature>
<name>A0ABW5X0G1_9FLAO</name>
<reference evidence="3" key="1">
    <citation type="journal article" date="2019" name="Int. J. Syst. Evol. Microbiol.">
        <title>The Global Catalogue of Microorganisms (GCM) 10K type strain sequencing project: providing services to taxonomists for standard genome sequencing and annotation.</title>
        <authorList>
            <consortium name="The Broad Institute Genomics Platform"/>
            <consortium name="The Broad Institute Genome Sequencing Center for Infectious Disease"/>
            <person name="Wu L."/>
            <person name="Ma J."/>
        </authorList>
    </citation>
    <scope>NUCLEOTIDE SEQUENCE [LARGE SCALE GENOMIC DNA]</scope>
    <source>
        <strain evidence="3">KCTC 52925</strain>
    </source>
</reference>
<dbReference type="Proteomes" id="UP001597438">
    <property type="component" value="Unassembled WGS sequence"/>
</dbReference>
<comment type="caution">
    <text evidence="2">The sequence shown here is derived from an EMBL/GenBank/DDBJ whole genome shotgun (WGS) entry which is preliminary data.</text>
</comment>
<dbReference type="Pfam" id="PF08808">
    <property type="entry name" value="RES"/>
    <property type="match status" value="1"/>
</dbReference>
<dbReference type="InterPro" id="IPR014914">
    <property type="entry name" value="RES_dom"/>
</dbReference>
<evidence type="ECO:0000313" key="2">
    <source>
        <dbReference type="EMBL" id="MFD2832581.1"/>
    </source>
</evidence>
<evidence type="ECO:0000259" key="1">
    <source>
        <dbReference type="SMART" id="SM00953"/>
    </source>
</evidence>
<accession>A0ABW5X0G1</accession>
<dbReference type="RefSeq" id="WP_251741709.1">
    <property type="nucleotide sequence ID" value="NZ_JBHUOJ010000009.1"/>
</dbReference>
<evidence type="ECO:0000313" key="3">
    <source>
        <dbReference type="Proteomes" id="UP001597438"/>
    </source>
</evidence>
<proteinExistence type="predicted"/>
<keyword evidence="3" id="KW-1185">Reference proteome</keyword>